<dbReference type="GO" id="GO:0000976">
    <property type="term" value="F:transcription cis-regulatory region binding"/>
    <property type="evidence" value="ECO:0007669"/>
    <property type="project" value="TreeGrafter"/>
</dbReference>
<protein>
    <submittedName>
        <fullName evidence="6">TetR/AcrR family transcriptional regulator</fullName>
    </submittedName>
</protein>
<keyword evidence="1" id="KW-0805">Transcription regulation</keyword>
<dbReference type="InterPro" id="IPR023772">
    <property type="entry name" value="DNA-bd_HTH_TetR-type_CS"/>
</dbReference>
<dbReference type="Pfam" id="PF17932">
    <property type="entry name" value="TetR_C_24"/>
    <property type="match status" value="1"/>
</dbReference>
<feature type="domain" description="HTH tetR-type" evidence="5">
    <location>
        <begin position="10"/>
        <end position="70"/>
    </location>
</feature>
<dbReference type="InterPro" id="IPR036271">
    <property type="entry name" value="Tet_transcr_reg_TetR-rel_C_sf"/>
</dbReference>
<dbReference type="Gene3D" id="1.10.357.10">
    <property type="entry name" value="Tetracycline Repressor, domain 2"/>
    <property type="match status" value="1"/>
</dbReference>
<dbReference type="SUPFAM" id="SSF48498">
    <property type="entry name" value="Tetracyclin repressor-like, C-terminal domain"/>
    <property type="match status" value="1"/>
</dbReference>
<evidence type="ECO:0000256" key="2">
    <source>
        <dbReference type="ARBA" id="ARBA00023125"/>
    </source>
</evidence>
<dbReference type="PANTHER" id="PTHR30055">
    <property type="entry name" value="HTH-TYPE TRANSCRIPTIONAL REGULATOR RUTR"/>
    <property type="match status" value="1"/>
</dbReference>
<evidence type="ECO:0000256" key="4">
    <source>
        <dbReference type="PROSITE-ProRule" id="PRU00335"/>
    </source>
</evidence>
<evidence type="ECO:0000259" key="5">
    <source>
        <dbReference type="PROSITE" id="PS50977"/>
    </source>
</evidence>
<dbReference type="Gene3D" id="1.10.10.60">
    <property type="entry name" value="Homeodomain-like"/>
    <property type="match status" value="1"/>
</dbReference>
<dbReference type="Pfam" id="PF00440">
    <property type="entry name" value="TetR_N"/>
    <property type="match status" value="1"/>
</dbReference>
<dbReference type="InterPro" id="IPR009057">
    <property type="entry name" value="Homeodomain-like_sf"/>
</dbReference>
<dbReference type="PANTHER" id="PTHR30055:SF234">
    <property type="entry name" value="HTH-TYPE TRANSCRIPTIONAL REGULATOR BETI"/>
    <property type="match status" value="1"/>
</dbReference>
<keyword evidence="2 4" id="KW-0238">DNA-binding</keyword>
<dbReference type="EMBL" id="VIFX01000038">
    <property type="protein sequence ID" value="TQR83822.1"/>
    <property type="molecule type" value="Genomic_DNA"/>
</dbReference>
<gene>
    <name evidence="6" type="ORF">D8S82_24760</name>
</gene>
<dbReference type="PROSITE" id="PS50977">
    <property type="entry name" value="HTH_TETR_2"/>
    <property type="match status" value="1"/>
</dbReference>
<dbReference type="PRINTS" id="PR00455">
    <property type="entry name" value="HTHTETR"/>
</dbReference>
<dbReference type="Proteomes" id="UP000315759">
    <property type="component" value="Unassembled WGS sequence"/>
</dbReference>
<dbReference type="SUPFAM" id="SSF46689">
    <property type="entry name" value="Homeodomain-like"/>
    <property type="match status" value="1"/>
</dbReference>
<evidence type="ECO:0000313" key="6">
    <source>
        <dbReference type="EMBL" id="TQR83822.1"/>
    </source>
</evidence>
<proteinExistence type="predicted"/>
<dbReference type="InterPro" id="IPR001647">
    <property type="entry name" value="HTH_TetR"/>
</dbReference>
<feature type="DNA-binding region" description="H-T-H motif" evidence="4">
    <location>
        <begin position="33"/>
        <end position="52"/>
    </location>
</feature>
<keyword evidence="3" id="KW-0804">Transcription</keyword>
<accession>A0A544VV17</accession>
<evidence type="ECO:0000256" key="3">
    <source>
        <dbReference type="ARBA" id="ARBA00023163"/>
    </source>
</evidence>
<organism evidence="6 7">
    <name type="scientific">Mycolicibacterium hodleri</name>
    <dbReference type="NCBI Taxonomy" id="49897"/>
    <lineage>
        <taxon>Bacteria</taxon>
        <taxon>Bacillati</taxon>
        <taxon>Actinomycetota</taxon>
        <taxon>Actinomycetes</taxon>
        <taxon>Mycobacteriales</taxon>
        <taxon>Mycobacteriaceae</taxon>
        <taxon>Mycolicibacterium</taxon>
    </lineage>
</organism>
<dbReference type="PROSITE" id="PS01081">
    <property type="entry name" value="HTH_TETR_1"/>
    <property type="match status" value="1"/>
</dbReference>
<dbReference type="RefSeq" id="WP_142554642.1">
    <property type="nucleotide sequence ID" value="NZ_VIFX01000038.1"/>
</dbReference>
<dbReference type="GO" id="GO:0003700">
    <property type="term" value="F:DNA-binding transcription factor activity"/>
    <property type="evidence" value="ECO:0007669"/>
    <property type="project" value="TreeGrafter"/>
</dbReference>
<dbReference type="AlphaFoldDB" id="A0A544VV17"/>
<sequence length="215" mass="23680">MTVVTGTEAEIIKRRILDAAAEAFMSQGFGVTTIDDVAERVGATKGLVYYHFRSKFDILLAVYERGMSQVQQQVGPARHGAGTGRERLTAMSTEHVVNLMSDLKYHWVVHLGVREQTSTALKPRQRDALSALNDLRRDYEQMFLAVVNDGIADGSIREVNAPLATRTLLSSLNAVDAWYRPRPDQTPEAIRALATEVVDLIVGGLLANTRREGAS</sequence>
<evidence type="ECO:0000313" key="7">
    <source>
        <dbReference type="Proteomes" id="UP000315759"/>
    </source>
</evidence>
<dbReference type="InterPro" id="IPR050109">
    <property type="entry name" value="HTH-type_TetR-like_transc_reg"/>
</dbReference>
<reference evidence="6 7" key="1">
    <citation type="submission" date="2018-10" db="EMBL/GenBank/DDBJ databases">
        <title>Draft genome of Mycobacterium hodleri strain B.</title>
        <authorList>
            <person name="Amande T.J."/>
            <person name="Mcgenity T.J."/>
        </authorList>
    </citation>
    <scope>NUCLEOTIDE SEQUENCE [LARGE SCALE GENOMIC DNA]</scope>
    <source>
        <strain evidence="6 7">B</strain>
    </source>
</reference>
<name>A0A544VV17_9MYCO</name>
<keyword evidence="7" id="KW-1185">Reference proteome</keyword>
<comment type="caution">
    <text evidence="6">The sequence shown here is derived from an EMBL/GenBank/DDBJ whole genome shotgun (WGS) entry which is preliminary data.</text>
</comment>
<evidence type="ECO:0000256" key="1">
    <source>
        <dbReference type="ARBA" id="ARBA00023015"/>
    </source>
</evidence>
<dbReference type="InterPro" id="IPR041490">
    <property type="entry name" value="KstR2_TetR_C"/>
</dbReference>